<dbReference type="InterPro" id="IPR011009">
    <property type="entry name" value="Kinase-like_dom_sf"/>
</dbReference>
<keyword evidence="3" id="KW-0808">Transferase</keyword>
<name>A0A4P9WI07_9FUNG</name>
<keyword evidence="6 9" id="KW-0067">ATP-binding</keyword>
<organism evidence="12 13">
    <name type="scientific">Blyttiomyces helicus</name>
    <dbReference type="NCBI Taxonomy" id="388810"/>
    <lineage>
        <taxon>Eukaryota</taxon>
        <taxon>Fungi</taxon>
        <taxon>Fungi incertae sedis</taxon>
        <taxon>Chytridiomycota</taxon>
        <taxon>Chytridiomycota incertae sedis</taxon>
        <taxon>Chytridiomycetes</taxon>
        <taxon>Chytridiomycetes incertae sedis</taxon>
        <taxon>Blyttiomyces</taxon>
    </lineage>
</organism>
<sequence length="265" mass="30423">CSLLEKYGQREREVIGRGASACVRLVVVPSKDLPNGEKIYAVKEFRKRRKDESEREYMKKLTSEFCISSSLHHKNIVETVDLVLDEKQTWCEVIEYCDGGSLHNVLMESVLSSEEVNCCFKQLIAGVEYLHSMGVAHRDLKPENILFDSEGHLKIADFGVSEVFRTAFEKGTHLSKGVYGSEPFIAPEEFEGREYDAREVDVWATGVIYHAMKYTSVPWRHAASDDRYYRFFIAHRQGKFDPIDSLPPPCRDVMNHILEPDPKVR</sequence>
<dbReference type="EMBL" id="KZ994619">
    <property type="protein sequence ID" value="RKO92481.1"/>
    <property type="molecule type" value="Genomic_DNA"/>
</dbReference>
<dbReference type="CDD" id="cd13994">
    <property type="entry name" value="STKc_HAL4_like"/>
    <property type="match status" value="1"/>
</dbReference>
<dbReference type="PROSITE" id="PS00108">
    <property type="entry name" value="PROTEIN_KINASE_ST"/>
    <property type="match status" value="1"/>
</dbReference>
<keyword evidence="4 9" id="KW-0547">Nucleotide-binding</keyword>
<feature type="binding site" evidence="9">
    <location>
        <position position="43"/>
    </location>
    <ligand>
        <name>ATP</name>
        <dbReference type="ChEBI" id="CHEBI:30616"/>
    </ligand>
</feature>
<evidence type="ECO:0000256" key="5">
    <source>
        <dbReference type="ARBA" id="ARBA00022777"/>
    </source>
</evidence>
<feature type="non-terminal residue" evidence="12">
    <location>
        <position position="265"/>
    </location>
</feature>
<keyword evidence="5 12" id="KW-0418">Kinase</keyword>
<evidence type="ECO:0000313" key="13">
    <source>
        <dbReference type="Proteomes" id="UP000269721"/>
    </source>
</evidence>
<dbReference type="OrthoDB" id="6513151at2759"/>
<dbReference type="EC" id="2.7.11.1" evidence="1"/>
<dbReference type="Pfam" id="PF00069">
    <property type="entry name" value="Pkinase"/>
    <property type="match status" value="1"/>
</dbReference>
<comment type="catalytic activity">
    <reaction evidence="8">
        <text>L-seryl-[protein] + ATP = O-phospho-L-seryl-[protein] + ADP + H(+)</text>
        <dbReference type="Rhea" id="RHEA:17989"/>
        <dbReference type="Rhea" id="RHEA-COMP:9863"/>
        <dbReference type="Rhea" id="RHEA-COMP:11604"/>
        <dbReference type="ChEBI" id="CHEBI:15378"/>
        <dbReference type="ChEBI" id="CHEBI:29999"/>
        <dbReference type="ChEBI" id="CHEBI:30616"/>
        <dbReference type="ChEBI" id="CHEBI:83421"/>
        <dbReference type="ChEBI" id="CHEBI:456216"/>
        <dbReference type="EC" id="2.7.11.1"/>
    </reaction>
</comment>
<dbReference type="GO" id="GO:0005829">
    <property type="term" value="C:cytosol"/>
    <property type="evidence" value="ECO:0007669"/>
    <property type="project" value="TreeGrafter"/>
</dbReference>
<keyword evidence="2 10" id="KW-0723">Serine/threonine-protein kinase</keyword>
<dbReference type="SUPFAM" id="SSF56112">
    <property type="entry name" value="Protein kinase-like (PK-like)"/>
    <property type="match status" value="1"/>
</dbReference>
<evidence type="ECO:0000256" key="9">
    <source>
        <dbReference type="PROSITE-ProRule" id="PRU10141"/>
    </source>
</evidence>
<evidence type="ECO:0000256" key="4">
    <source>
        <dbReference type="ARBA" id="ARBA00022741"/>
    </source>
</evidence>
<dbReference type="InterPro" id="IPR017441">
    <property type="entry name" value="Protein_kinase_ATP_BS"/>
</dbReference>
<dbReference type="PANTHER" id="PTHR24343:SF558">
    <property type="entry name" value="PROTEIN KINASE DOMAIN-CONTAINING PROTEIN"/>
    <property type="match status" value="1"/>
</dbReference>
<dbReference type="PIRSF" id="PIRSF000654">
    <property type="entry name" value="Integrin-linked_kinase"/>
    <property type="match status" value="1"/>
</dbReference>
<evidence type="ECO:0000256" key="3">
    <source>
        <dbReference type="ARBA" id="ARBA00022679"/>
    </source>
</evidence>
<feature type="domain" description="Protein kinase" evidence="11">
    <location>
        <begin position="9"/>
        <end position="265"/>
    </location>
</feature>
<dbReference type="Gene3D" id="1.10.510.10">
    <property type="entry name" value="Transferase(Phosphotransferase) domain 1"/>
    <property type="match status" value="1"/>
</dbReference>
<comment type="catalytic activity">
    <reaction evidence="7">
        <text>L-threonyl-[protein] + ATP = O-phospho-L-threonyl-[protein] + ADP + H(+)</text>
        <dbReference type="Rhea" id="RHEA:46608"/>
        <dbReference type="Rhea" id="RHEA-COMP:11060"/>
        <dbReference type="Rhea" id="RHEA-COMP:11605"/>
        <dbReference type="ChEBI" id="CHEBI:15378"/>
        <dbReference type="ChEBI" id="CHEBI:30013"/>
        <dbReference type="ChEBI" id="CHEBI:30616"/>
        <dbReference type="ChEBI" id="CHEBI:61977"/>
        <dbReference type="ChEBI" id="CHEBI:456216"/>
        <dbReference type="EC" id="2.7.11.1"/>
    </reaction>
</comment>
<evidence type="ECO:0000256" key="1">
    <source>
        <dbReference type="ARBA" id="ARBA00012513"/>
    </source>
</evidence>
<reference evidence="13" key="1">
    <citation type="journal article" date="2018" name="Nat. Microbiol.">
        <title>Leveraging single-cell genomics to expand the fungal tree of life.</title>
        <authorList>
            <person name="Ahrendt S.R."/>
            <person name="Quandt C.A."/>
            <person name="Ciobanu D."/>
            <person name="Clum A."/>
            <person name="Salamov A."/>
            <person name="Andreopoulos B."/>
            <person name="Cheng J.F."/>
            <person name="Woyke T."/>
            <person name="Pelin A."/>
            <person name="Henrissat B."/>
            <person name="Reynolds N.K."/>
            <person name="Benny G.L."/>
            <person name="Smith M.E."/>
            <person name="James T.Y."/>
            <person name="Grigoriev I.V."/>
        </authorList>
    </citation>
    <scope>NUCLEOTIDE SEQUENCE [LARGE SCALE GENOMIC DNA]</scope>
</reference>
<keyword evidence="13" id="KW-1185">Reference proteome</keyword>
<dbReference type="PROSITE" id="PS00107">
    <property type="entry name" value="PROTEIN_KINASE_ATP"/>
    <property type="match status" value="1"/>
</dbReference>
<dbReference type="PROSITE" id="PS50011">
    <property type="entry name" value="PROTEIN_KINASE_DOM"/>
    <property type="match status" value="1"/>
</dbReference>
<proteinExistence type="inferred from homology"/>
<dbReference type="Proteomes" id="UP000269721">
    <property type="component" value="Unassembled WGS sequence"/>
</dbReference>
<evidence type="ECO:0000313" key="12">
    <source>
        <dbReference type="EMBL" id="RKO92481.1"/>
    </source>
</evidence>
<gene>
    <name evidence="12" type="ORF">BDK51DRAFT_14111</name>
</gene>
<evidence type="ECO:0000259" key="11">
    <source>
        <dbReference type="PROSITE" id="PS50011"/>
    </source>
</evidence>
<dbReference type="SMART" id="SM00220">
    <property type="entry name" value="S_TKc"/>
    <property type="match status" value="1"/>
</dbReference>
<evidence type="ECO:0000256" key="2">
    <source>
        <dbReference type="ARBA" id="ARBA00022527"/>
    </source>
</evidence>
<evidence type="ECO:0000256" key="8">
    <source>
        <dbReference type="ARBA" id="ARBA00048679"/>
    </source>
</evidence>
<evidence type="ECO:0000256" key="6">
    <source>
        <dbReference type="ARBA" id="ARBA00022840"/>
    </source>
</evidence>
<dbReference type="PANTHER" id="PTHR24343">
    <property type="entry name" value="SERINE/THREONINE KINASE"/>
    <property type="match status" value="1"/>
</dbReference>
<feature type="non-terminal residue" evidence="12">
    <location>
        <position position="1"/>
    </location>
</feature>
<accession>A0A4P9WI07</accession>
<dbReference type="InterPro" id="IPR000719">
    <property type="entry name" value="Prot_kinase_dom"/>
</dbReference>
<dbReference type="InterPro" id="IPR008271">
    <property type="entry name" value="Ser/Thr_kinase_AS"/>
</dbReference>
<dbReference type="GO" id="GO:0005524">
    <property type="term" value="F:ATP binding"/>
    <property type="evidence" value="ECO:0007669"/>
    <property type="project" value="UniProtKB-UniRule"/>
</dbReference>
<protein>
    <recommendedName>
        <fullName evidence="1">non-specific serine/threonine protein kinase</fullName>
        <ecNumber evidence="1">2.7.11.1</ecNumber>
    </recommendedName>
</protein>
<comment type="similarity">
    <text evidence="10">Belongs to the protein kinase superfamily.</text>
</comment>
<dbReference type="GO" id="GO:0004674">
    <property type="term" value="F:protein serine/threonine kinase activity"/>
    <property type="evidence" value="ECO:0007669"/>
    <property type="project" value="UniProtKB-KW"/>
</dbReference>
<dbReference type="AlphaFoldDB" id="A0A4P9WI07"/>
<evidence type="ECO:0000256" key="10">
    <source>
        <dbReference type="RuleBase" id="RU000304"/>
    </source>
</evidence>
<evidence type="ECO:0000256" key="7">
    <source>
        <dbReference type="ARBA" id="ARBA00047899"/>
    </source>
</evidence>